<accession>A0A0K8TKE0</accession>
<sequence length="220" mass="25723">TKNYFIFEANGIEVYFLIKELINWNNFRRKLCRILKYHRKNVFIQVTKSAIGVIDYKWNYMILTTIWERVNVETMMSWLSTLGGGFSALGDCGFTRCAQTAGKISLKQLLLGIRIGDPLMQARCKLYYSISLIQTGKLRAAKYIIREQHHFAVNQQEIDHRLIRMCQGIWLKLQYTYLIKKNKKLKSLPTFYEKTNGTVTPSEIPVANSYQNCDKILEVF</sequence>
<evidence type="ECO:0000313" key="1">
    <source>
        <dbReference type="EMBL" id="JAI14802.1"/>
    </source>
</evidence>
<dbReference type="PANTHER" id="PTHR36693:SF1">
    <property type="entry name" value="GH02722P"/>
    <property type="match status" value="1"/>
</dbReference>
<organism evidence="1">
    <name type="scientific">Tabanus bromius</name>
    <name type="common">Band-eyed brown horse fly</name>
    <dbReference type="NCBI Taxonomy" id="304241"/>
    <lineage>
        <taxon>Eukaryota</taxon>
        <taxon>Metazoa</taxon>
        <taxon>Ecdysozoa</taxon>
        <taxon>Arthropoda</taxon>
        <taxon>Hexapoda</taxon>
        <taxon>Insecta</taxon>
        <taxon>Pterygota</taxon>
        <taxon>Neoptera</taxon>
        <taxon>Endopterygota</taxon>
        <taxon>Diptera</taxon>
        <taxon>Brachycera</taxon>
        <taxon>Tabanomorpha</taxon>
        <taxon>Tabanoidea</taxon>
        <taxon>Tabanidae</taxon>
        <taxon>Tabanus</taxon>
    </lineage>
</organism>
<dbReference type="AlphaFoldDB" id="A0A0K8TKE0"/>
<dbReference type="Pfam" id="PF16065">
    <property type="entry name" value="DUF4807"/>
    <property type="match status" value="1"/>
</dbReference>
<dbReference type="PANTHER" id="PTHR36693">
    <property type="entry name" value="GH02722P"/>
    <property type="match status" value="1"/>
</dbReference>
<feature type="non-terminal residue" evidence="1">
    <location>
        <position position="1"/>
    </location>
</feature>
<reference evidence="1" key="1">
    <citation type="journal article" date="2015" name="Insect Biochem. Mol. Biol.">
        <title>An insight into the sialome of the horse fly, Tabanus bromius.</title>
        <authorList>
            <person name="Ribeiro J.M."/>
            <person name="Kazimirova M."/>
            <person name="Takac P."/>
            <person name="Andersen J.F."/>
            <person name="Francischetti I.M."/>
        </authorList>
    </citation>
    <scope>NUCLEOTIDE SEQUENCE</scope>
</reference>
<dbReference type="InterPro" id="IPR032072">
    <property type="entry name" value="DUF4807"/>
</dbReference>
<proteinExistence type="evidence at transcript level"/>
<protein>
    <submittedName>
        <fullName evidence="1">Uncharacterized protein</fullName>
    </submittedName>
</protein>
<dbReference type="EMBL" id="GDAI01002801">
    <property type="protein sequence ID" value="JAI14802.1"/>
    <property type="molecule type" value="mRNA"/>
</dbReference>
<name>A0A0K8TKE0_TABBR</name>